<evidence type="ECO:0000313" key="13">
    <source>
        <dbReference type="Proteomes" id="UP000199341"/>
    </source>
</evidence>
<evidence type="ECO:0000256" key="7">
    <source>
        <dbReference type="SAM" id="Coils"/>
    </source>
</evidence>
<feature type="signal peptide" evidence="10">
    <location>
        <begin position="1"/>
        <end position="23"/>
    </location>
</feature>
<keyword evidence="13" id="KW-1185">Reference proteome</keyword>
<dbReference type="SUPFAM" id="SSF55874">
    <property type="entry name" value="ATPase domain of HSP90 chaperone/DNA topoisomerase II/histidine kinase"/>
    <property type="match status" value="1"/>
</dbReference>
<name>A0A1G9ZRJ0_9ACTN</name>
<dbReference type="InterPro" id="IPR005467">
    <property type="entry name" value="His_kinase_dom"/>
</dbReference>
<keyword evidence="7" id="KW-0175">Coiled coil</keyword>
<dbReference type="Gene3D" id="3.30.565.10">
    <property type="entry name" value="Histidine kinase-like ATPase, C-terminal domain"/>
    <property type="match status" value="1"/>
</dbReference>
<feature type="compositionally biased region" description="Gly residues" evidence="8">
    <location>
        <begin position="728"/>
        <end position="737"/>
    </location>
</feature>
<dbReference type="EMBL" id="FNIE01000003">
    <property type="protein sequence ID" value="SDN23810.1"/>
    <property type="molecule type" value="Genomic_DNA"/>
</dbReference>
<keyword evidence="6" id="KW-0902">Two-component regulatory system</keyword>
<dbReference type="SMART" id="SM00387">
    <property type="entry name" value="HATPase_c"/>
    <property type="match status" value="1"/>
</dbReference>
<dbReference type="Proteomes" id="UP000199341">
    <property type="component" value="Unassembled WGS sequence"/>
</dbReference>
<dbReference type="GO" id="GO:0004673">
    <property type="term" value="F:protein histidine kinase activity"/>
    <property type="evidence" value="ECO:0007669"/>
    <property type="project" value="UniProtKB-EC"/>
</dbReference>
<protein>
    <recommendedName>
        <fullName evidence="2">histidine kinase</fullName>
        <ecNumber evidence="2">2.7.13.3</ecNumber>
    </recommendedName>
</protein>
<proteinExistence type="predicted"/>
<dbReference type="GO" id="GO:0000160">
    <property type="term" value="P:phosphorelay signal transduction system"/>
    <property type="evidence" value="ECO:0007669"/>
    <property type="project" value="UniProtKB-KW"/>
</dbReference>
<dbReference type="EC" id="2.7.13.3" evidence="2"/>
<comment type="catalytic activity">
    <reaction evidence="1">
        <text>ATP + protein L-histidine = ADP + protein N-phospho-L-histidine.</text>
        <dbReference type="EC" id="2.7.13.3"/>
    </reaction>
</comment>
<evidence type="ECO:0000256" key="2">
    <source>
        <dbReference type="ARBA" id="ARBA00012438"/>
    </source>
</evidence>
<dbReference type="Pfam" id="PF08376">
    <property type="entry name" value="NIT"/>
    <property type="match status" value="1"/>
</dbReference>
<accession>A0A1G9ZRJ0</accession>
<feature type="compositionally biased region" description="Low complexity" evidence="8">
    <location>
        <begin position="747"/>
        <end position="761"/>
    </location>
</feature>
<dbReference type="PROSITE" id="PS50109">
    <property type="entry name" value="HIS_KIN"/>
    <property type="match status" value="1"/>
</dbReference>
<dbReference type="PRINTS" id="PR00344">
    <property type="entry name" value="BCTRLSENSOR"/>
</dbReference>
<dbReference type="InterPro" id="IPR013587">
    <property type="entry name" value="Nitrate/nitrite_sensing"/>
</dbReference>
<dbReference type="InterPro" id="IPR003594">
    <property type="entry name" value="HATPase_dom"/>
</dbReference>
<feature type="domain" description="Histidine kinase" evidence="11">
    <location>
        <begin position="509"/>
        <end position="616"/>
    </location>
</feature>
<feature type="compositionally biased region" description="Low complexity" evidence="8">
    <location>
        <begin position="773"/>
        <end position="806"/>
    </location>
</feature>
<dbReference type="Pfam" id="PF02518">
    <property type="entry name" value="HATPase_c"/>
    <property type="match status" value="1"/>
</dbReference>
<dbReference type="OrthoDB" id="4652229at2"/>
<keyword evidence="3" id="KW-0597">Phosphoprotein</keyword>
<evidence type="ECO:0000256" key="3">
    <source>
        <dbReference type="ARBA" id="ARBA00022553"/>
    </source>
</evidence>
<gene>
    <name evidence="12" type="ORF">SAMN05216259_103268</name>
</gene>
<dbReference type="STRING" id="310781.SAMN05216259_103268"/>
<feature type="compositionally biased region" description="Basic and acidic residues" evidence="8">
    <location>
        <begin position="629"/>
        <end position="639"/>
    </location>
</feature>
<dbReference type="PANTHER" id="PTHR44936">
    <property type="entry name" value="SENSOR PROTEIN CREC"/>
    <property type="match status" value="1"/>
</dbReference>
<dbReference type="RefSeq" id="WP_093783523.1">
    <property type="nucleotide sequence ID" value="NZ_FNIE01000003.1"/>
</dbReference>
<evidence type="ECO:0000256" key="5">
    <source>
        <dbReference type="ARBA" id="ARBA00022777"/>
    </source>
</evidence>
<evidence type="ECO:0000256" key="1">
    <source>
        <dbReference type="ARBA" id="ARBA00000085"/>
    </source>
</evidence>
<evidence type="ECO:0000256" key="10">
    <source>
        <dbReference type="SAM" id="SignalP"/>
    </source>
</evidence>
<dbReference type="InterPro" id="IPR004358">
    <property type="entry name" value="Sig_transdc_His_kin-like_C"/>
</dbReference>
<evidence type="ECO:0000313" key="12">
    <source>
        <dbReference type="EMBL" id="SDN23810.1"/>
    </source>
</evidence>
<dbReference type="InterPro" id="IPR036890">
    <property type="entry name" value="HATPase_C_sf"/>
</dbReference>
<keyword evidence="9" id="KW-0812">Transmembrane</keyword>
<dbReference type="PANTHER" id="PTHR44936:SF9">
    <property type="entry name" value="SENSOR PROTEIN CREC"/>
    <property type="match status" value="1"/>
</dbReference>
<keyword evidence="9" id="KW-0472">Membrane</keyword>
<evidence type="ECO:0000256" key="9">
    <source>
        <dbReference type="SAM" id="Phobius"/>
    </source>
</evidence>
<organism evidence="12 13">
    <name type="scientific">Actinacidiphila guanduensis</name>
    <dbReference type="NCBI Taxonomy" id="310781"/>
    <lineage>
        <taxon>Bacteria</taxon>
        <taxon>Bacillati</taxon>
        <taxon>Actinomycetota</taxon>
        <taxon>Actinomycetes</taxon>
        <taxon>Kitasatosporales</taxon>
        <taxon>Streptomycetaceae</taxon>
        <taxon>Actinacidiphila</taxon>
    </lineage>
</organism>
<evidence type="ECO:0000259" key="11">
    <source>
        <dbReference type="PROSITE" id="PS50109"/>
    </source>
</evidence>
<sequence length="911" mass="93631">MLGCLVGCAAILLAAAAPGVVLAADDLSAAQDRVGAADLATKATALAHSLADERDDLAAAEAAGHPALTAGDKDRTDQQAQDLAAGAHGDLHTALAGLPAARRAALAAKDPQGVVNAYQPLADALGRAVEPVTATLARATAAAALQRGLLVAALTGHGGQSGPVAAAQTARLQERAALAEFRGTAPAALRSRWDQTVTGADTDEADHDLDRLLDGPELTSHDRDLSTSKVKSALTTRIGLMRGVEASAAADEAKAARAHRDHVVTVLELRCALALLCLLLLVGVLATLFRGLTRPLAALHRWSRSDPESGEGARVVGADEFAVIARRINALTQEAQALRGRAKELTQARTAAAAAHAALAAEHRAALQANTELQRTRDDLMRSREEIAGQLTDATARNAVQVAYVNLSLRTLGLIERQLAVIEGMEEREQEPERLDLLFRLDHLATRMRRNSENLLVLAGTEHSHGATASPIALVDVARAAISEVERYERVRIQSVPEAQVAGRAADDIGHLIAELLDNAAAFSAPGSDIHLSGWVMPGGGEVMLTVEDSGIGIPPDRMAELNALLADPDPPAPGTVVGLGLYVVARLAHRHGIRVQLRPQEAGGTTAVVVLPQLLLPSIDPHSAVVPPRHEAPPRRDPNGFTQEPGGFTAEPAVSAQQSEALGAERFGLAAGEGAFGTGGAELTAESGAYGSEGAGFATQGGGFGPDGTGVGAQGGGFGSEQAGADTQGGGFGSDGAGLPAESGSFGTEGAGLAAEAGPFAPSPAPLPPEARPLAPEPARFGAQAEPFTAEAPPAPVVPSQARPVVPQPLPPEHARADQQPVRAEVPPQGGPAAREAAAGPALPKRTRAAGGVRSVRPAAERAQRSAPLDAEKLRRKLAGLQQGLRDGRRDAELETPGRTPPGSIEEATR</sequence>
<evidence type="ECO:0000256" key="8">
    <source>
        <dbReference type="SAM" id="MobiDB-lite"/>
    </source>
</evidence>
<evidence type="ECO:0000256" key="4">
    <source>
        <dbReference type="ARBA" id="ARBA00022679"/>
    </source>
</evidence>
<reference evidence="12 13" key="1">
    <citation type="submission" date="2016-10" db="EMBL/GenBank/DDBJ databases">
        <authorList>
            <person name="de Groot N.N."/>
        </authorList>
    </citation>
    <scope>NUCLEOTIDE SEQUENCE [LARGE SCALE GENOMIC DNA]</scope>
    <source>
        <strain evidence="12 13">CGMCC 4.2022</strain>
    </source>
</reference>
<feature type="transmembrane region" description="Helical" evidence="9">
    <location>
        <begin position="272"/>
        <end position="292"/>
    </location>
</feature>
<keyword evidence="9" id="KW-1133">Transmembrane helix</keyword>
<evidence type="ECO:0000256" key="6">
    <source>
        <dbReference type="ARBA" id="ARBA00023012"/>
    </source>
</evidence>
<feature type="coiled-coil region" evidence="7">
    <location>
        <begin position="328"/>
        <end position="386"/>
    </location>
</feature>
<keyword evidence="10" id="KW-0732">Signal</keyword>
<feature type="chain" id="PRO_5011432974" description="histidine kinase" evidence="10">
    <location>
        <begin position="24"/>
        <end position="911"/>
    </location>
</feature>
<feature type="compositionally biased region" description="Pro residues" evidence="8">
    <location>
        <begin position="762"/>
        <end position="772"/>
    </location>
</feature>
<dbReference type="InterPro" id="IPR050980">
    <property type="entry name" value="2C_sensor_his_kinase"/>
</dbReference>
<keyword evidence="5 12" id="KW-0418">Kinase</keyword>
<keyword evidence="4" id="KW-0808">Transferase</keyword>
<dbReference type="AlphaFoldDB" id="A0A1G9ZRJ0"/>
<feature type="region of interest" description="Disordered" evidence="8">
    <location>
        <begin position="623"/>
        <end position="658"/>
    </location>
</feature>
<feature type="compositionally biased region" description="Gly residues" evidence="8">
    <location>
        <begin position="699"/>
        <end position="720"/>
    </location>
</feature>
<feature type="region of interest" description="Disordered" evidence="8">
    <location>
        <begin position="699"/>
        <end position="911"/>
    </location>
</feature>
<feature type="compositionally biased region" description="Low complexity" evidence="8">
    <location>
        <begin position="828"/>
        <end position="845"/>
    </location>
</feature>